<dbReference type="GO" id="GO:0051536">
    <property type="term" value="F:iron-sulfur cluster binding"/>
    <property type="evidence" value="ECO:0007669"/>
    <property type="project" value="UniProtKB-KW"/>
</dbReference>
<keyword evidence="2" id="KW-0408">Iron</keyword>
<dbReference type="PROSITE" id="PS00198">
    <property type="entry name" value="4FE4S_FER_1"/>
    <property type="match status" value="2"/>
</dbReference>
<keyword evidence="5" id="KW-0560">Oxidoreductase</keyword>
<dbReference type="PANTHER" id="PTHR43193:SF2">
    <property type="entry name" value="POLYFERREDOXIN PROTEIN FWDF"/>
    <property type="match status" value="1"/>
</dbReference>
<gene>
    <name evidence="5" type="primary">korD</name>
    <name evidence="5" type="ORF">SBF1_1970005</name>
</gene>
<dbReference type="SUPFAM" id="SSF54862">
    <property type="entry name" value="4Fe-4S ferredoxins"/>
    <property type="match status" value="1"/>
</dbReference>
<evidence type="ECO:0000313" key="5">
    <source>
        <dbReference type="EMBL" id="SPF38782.1"/>
    </source>
</evidence>
<keyword evidence="3" id="KW-0411">Iron-sulfur</keyword>
<sequence length="75" mass="8313">MKKESLVKINTERCKSCGLCVYVCPKKILSIGEVANSKGFYTVEVKDQSECIGCAFCALICPDLALEVYREEKGE</sequence>
<reference evidence="6" key="1">
    <citation type="submission" date="2018-02" db="EMBL/GenBank/DDBJ databases">
        <authorList>
            <person name="Hausmann B."/>
        </authorList>
    </citation>
    <scope>NUCLEOTIDE SEQUENCE [LARGE SCALE GENOMIC DNA]</scope>
    <source>
        <strain evidence="6">Peat soil MAG SbF1</strain>
    </source>
</reference>
<dbReference type="InterPro" id="IPR052977">
    <property type="entry name" value="Polyferredoxin-like_ET"/>
</dbReference>
<dbReference type="Proteomes" id="UP000238916">
    <property type="component" value="Unassembled WGS sequence"/>
</dbReference>
<dbReference type="EMBL" id="OMOF01000109">
    <property type="protein sequence ID" value="SPF38782.1"/>
    <property type="molecule type" value="Genomic_DNA"/>
</dbReference>
<feature type="domain" description="4Fe-4S ferredoxin-type" evidence="4">
    <location>
        <begin position="5"/>
        <end position="34"/>
    </location>
</feature>
<dbReference type="PROSITE" id="PS51379">
    <property type="entry name" value="4FE4S_FER_2"/>
    <property type="match status" value="2"/>
</dbReference>
<evidence type="ECO:0000256" key="1">
    <source>
        <dbReference type="ARBA" id="ARBA00022723"/>
    </source>
</evidence>
<dbReference type="AlphaFoldDB" id="A0A2U3KGI1"/>
<name>A0A2U3KGI1_9FIRM</name>
<dbReference type="GO" id="GO:0046872">
    <property type="term" value="F:metal ion binding"/>
    <property type="evidence" value="ECO:0007669"/>
    <property type="project" value="UniProtKB-KW"/>
</dbReference>
<protein>
    <submittedName>
        <fullName evidence="5">2-oxoglutarate synthase, delta subunit</fullName>
        <ecNumber evidence="5">1.2.7.3</ecNumber>
    </submittedName>
</protein>
<dbReference type="Pfam" id="PF12838">
    <property type="entry name" value="Fer4_7"/>
    <property type="match status" value="1"/>
</dbReference>
<keyword evidence="1" id="KW-0479">Metal-binding</keyword>
<evidence type="ECO:0000256" key="3">
    <source>
        <dbReference type="ARBA" id="ARBA00023014"/>
    </source>
</evidence>
<accession>A0A2U3KGI1</accession>
<proteinExistence type="predicted"/>
<organism evidence="5 6">
    <name type="scientific">Candidatus Desulfosporosinus infrequens</name>
    <dbReference type="NCBI Taxonomy" id="2043169"/>
    <lineage>
        <taxon>Bacteria</taxon>
        <taxon>Bacillati</taxon>
        <taxon>Bacillota</taxon>
        <taxon>Clostridia</taxon>
        <taxon>Eubacteriales</taxon>
        <taxon>Desulfitobacteriaceae</taxon>
        <taxon>Desulfosporosinus</taxon>
    </lineage>
</organism>
<evidence type="ECO:0000313" key="6">
    <source>
        <dbReference type="Proteomes" id="UP000238916"/>
    </source>
</evidence>
<dbReference type="InterPro" id="IPR017896">
    <property type="entry name" value="4Fe4S_Fe-S-bd"/>
</dbReference>
<dbReference type="InterPro" id="IPR017900">
    <property type="entry name" value="4Fe4S_Fe_S_CS"/>
</dbReference>
<dbReference type="GO" id="GO:0047553">
    <property type="term" value="F:2-oxoglutarate synthase activity"/>
    <property type="evidence" value="ECO:0007669"/>
    <property type="project" value="UniProtKB-EC"/>
</dbReference>
<dbReference type="PANTHER" id="PTHR43193">
    <property type="match status" value="1"/>
</dbReference>
<evidence type="ECO:0000256" key="2">
    <source>
        <dbReference type="ARBA" id="ARBA00023004"/>
    </source>
</evidence>
<dbReference type="OrthoDB" id="9804603at2"/>
<evidence type="ECO:0000259" key="4">
    <source>
        <dbReference type="PROSITE" id="PS51379"/>
    </source>
</evidence>
<dbReference type="Gene3D" id="3.30.70.20">
    <property type="match status" value="1"/>
</dbReference>
<dbReference type="EC" id="1.2.7.3" evidence="5"/>
<feature type="domain" description="4Fe-4S ferredoxin-type" evidence="4">
    <location>
        <begin position="41"/>
        <end position="71"/>
    </location>
</feature>